<dbReference type="InterPro" id="IPR017853">
    <property type="entry name" value="GH"/>
</dbReference>
<keyword evidence="2 4" id="KW-0378">Hydrolase</keyword>
<evidence type="ECO:0000259" key="7">
    <source>
        <dbReference type="PROSITE" id="PS51910"/>
    </source>
</evidence>
<evidence type="ECO:0000256" key="3">
    <source>
        <dbReference type="ARBA" id="ARBA00023295"/>
    </source>
</evidence>
<dbReference type="Pfam" id="PF00704">
    <property type="entry name" value="Glyco_hydro_18"/>
    <property type="match status" value="1"/>
</dbReference>
<reference evidence="8 9" key="1">
    <citation type="journal article" date="2019" name="Int. J. Syst. Evol. Microbiol.">
        <title>The Global Catalogue of Microorganisms (GCM) 10K type strain sequencing project: providing services to taxonomists for standard genome sequencing and annotation.</title>
        <authorList>
            <consortium name="The Broad Institute Genomics Platform"/>
            <consortium name="The Broad Institute Genome Sequencing Center for Infectious Disease"/>
            <person name="Wu L."/>
            <person name="Ma J."/>
        </authorList>
    </citation>
    <scope>NUCLEOTIDE SEQUENCE [LARGE SCALE GENOMIC DNA]</scope>
    <source>
        <strain evidence="8 9">JCM 10303</strain>
    </source>
</reference>
<dbReference type="InterPro" id="IPR011583">
    <property type="entry name" value="Chitinase_II/V-like_cat"/>
</dbReference>
<keyword evidence="9" id="KW-1185">Reference proteome</keyword>
<dbReference type="SUPFAM" id="SSF51445">
    <property type="entry name" value="(Trans)glycosidases"/>
    <property type="match status" value="1"/>
</dbReference>
<organism evidence="8 9">
    <name type="scientific">Saccharopolyspora erythraea</name>
    <name type="common">Streptomyces erythraeus</name>
    <dbReference type="NCBI Taxonomy" id="1836"/>
    <lineage>
        <taxon>Bacteria</taxon>
        <taxon>Bacillati</taxon>
        <taxon>Actinomycetota</taxon>
        <taxon>Actinomycetes</taxon>
        <taxon>Pseudonocardiales</taxon>
        <taxon>Pseudonocardiaceae</taxon>
        <taxon>Saccharopolyspora</taxon>
    </lineage>
</organism>
<gene>
    <name evidence="8" type="ORF">GCM10009533_43650</name>
</gene>
<dbReference type="Proteomes" id="UP001500729">
    <property type="component" value="Unassembled WGS sequence"/>
</dbReference>
<keyword evidence="6" id="KW-0732">Signal</keyword>
<dbReference type="RefSeq" id="WP_011873607.1">
    <property type="nucleotide sequence ID" value="NZ_BAAAGS010000030.1"/>
</dbReference>
<proteinExistence type="inferred from homology"/>
<evidence type="ECO:0000313" key="9">
    <source>
        <dbReference type="Proteomes" id="UP001500729"/>
    </source>
</evidence>
<dbReference type="EC" id="3.2.1.14" evidence="1"/>
<keyword evidence="3 4" id="KW-0326">Glycosidase</keyword>
<dbReference type="PANTHER" id="PTHR45708:SF49">
    <property type="entry name" value="ENDOCHITINASE"/>
    <property type="match status" value="1"/>
</dbReference>
<evidence type="ECO:0000256" key="2">
    <source>
        <dbReference type="ARBA" id="ARBA00022801"/>
    </source>
</evidence>
<evidence type="ECO:0000313" key="8">
    <source>
        <dbReference type="EMBL" id="GAA0539774.1"/>
    </source>
</evidence>
<name>A0ABN1DC69_SACER</name>
<evidence type="ECO:0000256" key="5">
    <source>
        <dbReference type="RuleBase" id="RU004453"/>
    </source>
</evidence>
<sequence>MSRPLVVAAALGAALLTLAPAAPAAPPPEAAATRDVPAHALVGYLHTSFANGSGYVRIADAPPEWDVIDLAFAEPTSPTSGQLEFSLCPVAECPDVETEQEFIAGIRQKRSEGKKVVLSVGGANGQVRLETAAARDAFVASASAIIDRYGLDGLDIDFEGHSLELAPGDTDVRNPKTPVIVNLIDALRALTGKYGESFVLTMAPETFFVQVGYQHYGGGTGADPRAGAYLPVIEAMRGELDLLHVQNYNSGPVMGLDGHYHTMGSADFHVAMIDMLLTGFPLAGDPADTFAPLAPEQVAIGLPAANPAGNGFTPVPEVHKALDCLRAGTGCGPYRPHGTYPGLRGLMPWSINWDVYHGNEFARSHDDHTG</sequence>
<feature type="signal peptide" evidence="6">
    <location>
        <begin position="1"/>
        <end position="24"/>
    </location>
</feature>
<dbReference type="EMBL" id="BAAAGS010000030">
    <property type="protein sequence ID" value="GAA0539774.1"/>
    <property type="molecule type" value="Genomic_DNA"/>
</dbReference>
<feature type="chain" id="PRO_5046533192" description="chitinase" evidence="6">
    <location>
        <begin position="25"/>
        <end position="370"/>
    </location>
</feature>
<comment type="similarity">
    <text evidence="5">Belongs to the glycosyl hydrolase 18 family.</text>
</comment>
<dbReference type="InterPro" id="IPR050542">
    <property type="entry name" value="Glycosyl_Hydrlase18_Chitinase"/>
</dbReference>
<dbReference type="PROSITE" id="PS51910">
    <property type="entry name" value="GH18_2"/>
    <property type="match status" value="1"/>
</dbReference>
<feature type="domain" description="GH18" evidence="7">
    <location>
        <begin position="39"/>
        <end position="370"/>
    </location>
</feature>
<dbReference type="InterPro" id="IPR001579">
    <property type="entry name" value="Glyco_hydro_18_chit_AS"/>
</dbReference>
<dbReference type="CDD" id="cd02871">
    <property type="entry name" value="GH18_chitinase_D-like"/>
    <property type="match status" value="1"/>
</dbReference>
<evidence type="ECO:0000256" key="4">
    <source>
        <dbReference type="RuleBase" id="RU000489"/>
    </source>
</evidence>
<protein>
    <recommendedName>
        <fullName evidence="1">chitinase</fullName>
        <ecNumber evidence="1">3.2.1.14</ecNumber>
    </recommendedName>
</protein>
<dbReference type="PROSITE" id="PS01095">
    <property type="entry name" value="GH18_1"/>
    <property type="match status" value="1"/>
</dbReference>
<accession>A0ABN1DC69</accession>
<dbReference type="InterPro" id="IPR001223">
    <property type="entry name" value="Glyco_hydro18_cat"/>
</dbReference>
<evidence type="ECO:0000256" key="6">
    <source>
        <dbReference type="SAM" id="SignalP"/>
    </source>
</evidence>
<comment type="caution">
    <text evidence="8">The sequence shown here is derived from an EMBL/GenBank/DDBJ whole genome shotgun (WGS) entry which is preliminary data.</text>
</comment>
<evidence type="ECO:0000256" key="1">
    <source>
        <dbReference type="ARBA" id="ARBA00012729"/>
    </source>
</evidence>
<dbReference type="Gene3D" id="3.20.20.80">
    <property type="entry name" value="Glycosidases"/>
    <property type="match status" value="1"/>
</dbReference>
<dbReference type="PANTHER" id="PTHR45708">
    <property type="entry name" value="ENDOCHITINASE"/>
    <property type="match status" value="1"/>
</dbReference>
<dbReference type="SMART" id="SM00636">
    <property type="entry name" value="Glyco_18"/>
    <property type="match status" value="1"/>
</dbReference>